<evidence type="ECO:0000313" key="7">
    <source>
        <dbReference type="Proteomes" id="UP001529338"/>
    </source>
</evidence>
<comment type="caution">
    <text evidence="6">The sequence shown here is derived from an EMBL/GenBank/DDBJ whole genome shotgun (WGS) entry which is preliminary data.</text>
</comment>
<dbReference type="PROSITE" id="PS00041">
    <property type="entry name" value="HTH_ARAC_FAMILY_1"/>
    <property type="match status" value="1"/>
</dbReference>
<keyword evidence="2" id="KW-0238">DNA-binding</keyword>
<keyword evidence="3" id="KW-0010">Activator</keyword>
<dbReference type="InterPro" id="IPR018062">
    <property type="entry name" value="HTH_AraC-typ_CS"/>
</dbReference>
<protein>
    <submittedName>
        <fullName evidence="6">AraC family transcriptional regulator</fullName>
    </submittedName>
</protein>
<accession>A0ABT7SKC1</accession>
<reference evidence="6 7" key="1">
    <citation type="submission" date="2023-06" db="EMBL/GenBank/DDBJ databases">
        <title>Cellulomonas sp. MW4 Whole genome sequence.</title>
        <authorList>
            <person name="Park S."/>
        </authorList>
    </citation>
    <scope>NUCLEOTIDE SEQUENCE [LARGE SCALE GENOMIC DNA]</scope>
    <source>
        <strain evidence="6 7">MW4</strain>
    </source>
</reference>
<name>A0ABT7SKC1_9CELL</name>
<dbReference type="SUPFAM" id="SSF46689">
    <property type="entry name" value="Homeodomain-like"/>
    <property type="match status" value="2"/>
</dbReference>
<dbReference type="SMART" id="SM00342">
    <property type="entry name" value="HTH_ARAC"/>
    <property type="match status" value="1"/>
</dbReference>
<evidence type="ECO:0000256" key="3">
    <source>
        <dbReference type="ARBA" id="ARBA00023159"/>
    </source>
</evidence>
<evidence type="ECO:0000256" key="1">
    <source>
        <dbReference type="ARBA" id="ARBA00023015"/>
    </source>
</evidence>
<dbReference type="Pfam" id="PF02311">
    <property type="entry name" value="AraC_binding"/>
    <property type="match status" value="1"/>
</dbReference>
<dbReference type="Gene3D" id="1.10.10.60">
    <property type="entry name" value="Homeodomain-like"/>
    <property type="match status" value="1"/>
</dbReference>
<feature type="domain" description="HTH araC/xylS-type" evidence="5">
    <location>
        <begin position="220"/>
        <end position="318"/>
    </location>
</feature>
<keyword evidence="4" id="KW-0804">Transcription</keyword>
<dbReference type="InterPro" id="IPR014710">
    <property type="entry name" value="RmlC-like_jellyroll"/>
</dbReference>
<dbReference type="PANTHER" id="PTHR46796">
    <property type="entry name" value="HTH-TYPE TRANSCRIPTIONAL ACTIVATOR RHAS-RELATED"/>
    <property type="match status" value="1"/>
</dbReference>
<evidence type="ECO:0000256" key="2">
    <source>
        <dbReference type="ARBA" id="ARBA00023125"/>
    </source>
</evidence>
<evidence type="ECO:0000313" key="6">
    <source>
        <dbReference type="EMBL" id="MDM7855977.1"/>
    </source>
</evidence>
<dbReference type="InterPro" id="IPR003313">
    <property type="entry name" value="AraC-bd"/>
</dbReference>
<dbReference type="Gene3D" id="2.60.120.10">
    <property type="entry name" value="Jelly Rolls"/>
    <property type="match status" value="1"/>
</dbReference>
<sequence length="326" mass="35249">MRHPSAPEHAPTASADALRRHVRVRTVRPDGTPVFAYDERQRRPPVDLIHLDDSLGAGPVLPGDHRHAHDFHALVYVERGGGDVALDDGVVTLRTGEVVAVPPGHVIGVGSLNPVVGALWTVAFRSDVAVRRTPAAAWTADPLLAAFPADGVGRYLVPPDERAAWTGWLRDLDAELDLAAPGAPDAVAAVVTRLLVASARLAAPEPAGGRPGRPGDPFVARVLDLVEERYATPVGTADLARELGYTAGHLTTVVRRRTGRTVLEWLTERRMAEARRLLVDTDLPLSAIATRVGYRDPAYLGRRFRAAHGVTPERWRRAVRSPTAER</sequence>
<dbReference type="InterPro" id="IPR050204">
    <property type="entry name" value="AraC_XylS_family_regulators"/>
</dbReference>
<keyword evidence="7" id="KW-1185">Reference proteome</keyword>
<dbReference type="Pfam" id="PF12833">
    <property type="entry name" value="HTH_18"/>
    <property type="match status" value="1"/>
</dbReference>
<dbReference type="EMBL" id="JAUCGQ010000002">
    <property type="protein sequence ID" value="MDM7855977.1"/>
    <property type="molecule type" value="Genomic_DNA"/>
</dbReference>
<keyword evidence="1" id="KW-0805">Transcription regulation</keyword>
<dbReference type="InterPro" id="IPR037923">
    <property type="entry name" value="HTH-like"/>
</dbReference>
<dbReference type="SUPFAM" id="SSF51215">
    <property type="entry name" value="Regulatory protein AraC"/>
    <property type="match status" value="1"/>
</dbReference>
<evidence type="ECO:0000259" key="5">
    <source>
        <dbReference type="PROSITE" id="PS01124"/>
    </source>
</evidence>
<dbReference type="PROSITE" id="PS01124">
    <property type="entry name" value="HTH_ARAC_FAMILY_2"/>
    <property type="match status" value="1"/>
</dbReference>
<dbReference type="InterPro" id="IPR009057">
    <property type="entry name" value="Homeodomain-like_sf"/>
</dbReference>
<proteinExistence type="predicted"/>
<organism evidence="6 7">
    <name type="scientific">Cellulomonas alba</name>
    <dbReference type="NCBI Taxonomy" id="3053467"/>
    <lineage>
        <taxon>Bacteria</taxon>
        <taxon>Bacillati</taxon>
        <taxon>Actinomycetota</taxon>
        <taxon>Actinomycetes</taxon>
        <taxon>Micrococcales</taxon>
        <taxon>Cellulomonadaceae</taxon>
        <taxon>Cellulomonas</taxon>
    </lineage>
</organism>
<dbReference type="RefSeq" id="WP_289456049.1">
    <property type="nucleotide sequence ID" value="NZ_JAUCGQ010000002.1"/>
</dbReference>
<evidence type="ECO:0000256" key="4">
    <source>
        <dbReference type="ARBA" id="ARBA00023163"/>
    </source>
</evidence>
<dbReference type="InterPro" id="IPR018060">
    <property type="entry name" value="HTH_AraC"/>
</dbReference>
<dbReference type="Proteomes" id="UP001529338">
    <property type="component" value="Unassembled WGS sequence"/>
</dbReference>
<gene>
    <name evidence="6" type="ORF">QRT04_13655</name>
</gene>